<sequence>MEAVQFVKQGNAGGFNNFNNWKNQQQTNWNNAPQQGNYQRPAQPPGFHRQDGQLPNYQNQQRSNQQYIPRKDEWISVQNAIKSLAVSCKSLENQLAQIAKQNAERPSGSLPSDTIMNPKGNDQEQAKAVTLRSRKQLNQPSEKVTPVSDLAGMNKVFATPTDLRKCNIKGLRLFPRKKGWDFFLKHIRQKFITERGIGEDGAAFAYIKRHGWETFSNPLVKPRIQIVQEFYGNFHTAPRDGVFVKGISVNCSTEAIRAIWKLPRIRTDYREILAALHPNQPLEQAILSRLAKEGTSWEMDDQENPLGFPANALQTPDLNLWHHFICCNLMPTSYTAKVTYEMALLLAGVTFLYTDAESNLQQPLRMHKLDQKPPGASSSGQATSTPTPAGQLRQRDFNKQTSSELQLDERCRKSETSFVKDLVSFNVCFLHLNLRQKVDSTYLVVSKVVALCNATCLSGNPHSGEITCNRLILLFFLYFDKFLKALVLRSGIFLIKSSYILRRMEELTGRCDNLIGRDERREMEALIDVLLQVHRSENPGTPLVSVLLHDKNYLIWKGAMLSALEAKMKDGFVTGSLIKPAINPPHFARWKQANRPWNSANMVLIGNTPLDMPQDHQGELGDLQMVITNAVQREVDRMLKGKAPAEGHGGTSGVNFSHFDAFAGSSTLTKLK</sequence>
<feature type="region of interest" description="Disordered" evidence="1">
    <location>
        <begin position="368"/>
        <end position="403"/>
    </location>
</feature>
<feature type="region of interest" description="Disordered" evidence="1">
    <location>
        <begin position="100"/>
        <end position="126"/>
    </location>
</feature>
<organism evidence="4 5">
    <name type="scientific">Oldenlandia corymbosa var. corymbosa</name>
    <dbReference type="NCBI Taxonomy" id="529605"/>
    <lineage>
        <taxon>Eukaryota</taxon>
        <taxon>Viridiplantae</taxon>
        <taxon>Streptophyta</taxon>
        <taxon>Embryophyta</taxon>
        <taxon>Tracheophyta</taxon>
        <taxon>Spermatophyta</taxon>
        <taxon>Magnoliopsida</taxon>
        <taxon>eudicotyledons</taxon>
        <taxon>Gunneridae</taxon>
        <taxon>Pentapetalae</taxon>
        <taxon>asterids</taxon>
        <taxon>lamiids</taxon>
        <taxon>Gentianales</taxon>
        <taxon>Rubiaceae</taxon>
        <taxon>Rubioideae</taxon>
        <taxon>Spermacoceae</taxon>
        <taxon>Hedyotis-Oldenlandia complex</taxon>
        <taxon>Oldenlandia</taxon>
    </lineage>
</organism>
<dbReference type="Proteomes" id="UP001161247">
    <property type="component" value="Chromosome 8"/>
</dbReference>
<feature type="compositionally biased region" description="Polar residues" evidence="1">
    <location>
        <begin position="376"/>
        <end position="388"/>
    </location>
</feature>
<dbReference type="Pfam" id="PF20167">
    <property type="entry name" value="Transposase_32"/>
    <property type="match status" value="1"/>
</dbReference>
<feature type="domain" description="Retrotransposon Copia-like N-terminal" evidence="2">
    <location>
        <begin position="534"/>
        <end position="581"/>
    </location>
</feature>
<accession>A0AAV1E5Q6</accession>
<name>A0AAV1E5Q6_OLDCO</name>
<feature type="domain" description="Putative plant transposon protein" evidence="3">
    <location>
        <begin position="208"/>
        <end position="347"/>
    </location>
</feature>
<proteinExistence type="predicted"/>
<evidence type="ECO:0000313" key="4">
    <source>
        <dbReference type="EMBL" id="CAI9115509.1"/>
    </source>
</evidence>
<dbReference type="Pfam" id="PF14244">
    <property type="entry name" value="Retrotran_gag_3"/>
    <property type="match status" value="1"/>
</dbReference>
<dbReference type="PANTHER" id="PTHR37610">
    <property type="entry name" value="CCHC-TYPE DOMAIN-CONTAINING PROTEIN"/>
    <property type="match status" value="1"/>
</dbReference>
<evidence type="ECO:0000256" key="1">
    <source>
        <dbReference type="SAM" id="MobiDB-lite"/>
    </source>
</evidence>
<dbReference type="AlphaFoldDB" id="A0AAV1E5Q6"/>
<evidence type="ECO:0000259" key="3">
    <source>
        <dbReference type="Pfam" id="PF20167"/>
    </source>
</evidence>
<feature type="compositionally biased region" description="Low complexity" evidence="1">
    <location>
        <begin position="12"/>
        <end position="32"/>
    </location>
</feature>
<dbReference type="PANTHER" id="PTHR37610:SF40">
    <property type="entry name" value="OS01G0909600 PROTEIN"/>
    <property type="match status" value="1"/>
</dbReference>
<dbReference type="EMBL" id="OX459125">
    <property type="protein sequence ID" value="CAI9115509.1"/>
    <property type="molecule type" value="Genomic_DNA"/>
</dbReference>
<reference evidence="4" key="1">
    <citation type="submission" date="2023-03" db="EMBL/GenBank/DDBJ databases">
        <authorList>
            <person name="Julca I."/>
        </authorList>
    </citation>
    <scope>NUCLEOTIDE SEQUENCE</scope>
</reference>
<feature type="region of interest" description="Disordered" evidence="1">
    <location>
        <begin position="12"/>
        <end position="64"/>
    </location>
</feature>
<protein>
    <submittedName>
        <fullName evidence="4">OLC1v1016424C1</fullName>
    </submittedName>
</protein>
<keyword evidence="5" id="KW-1185">Reference proteome</keyword>
<dbReference type="InterPro" id="IPR046796">
    <property type="entry name" value="Transposase_32_dom"/>
</dbReference>
<dbReference type="InterPro" id="IPR029472">
    <property type="entry name" value="Copia-like_N"/>
</dbReference>
<evidence type="ECO:0000259" key="2">
    <source>
        <dbReference type="Pfam" id="PF14244"/>
    </source>
</evidence>
<gene>
    <name evidence="4" type="ORF">OLC1_LOCUS22027</name>
</gene>
<evidence type="ECO:0000313" key="5">
    <source>
        <dbReference type="Proteomes" id="UP001161247"/>
    </source>
</evidence>